<protein>
    <recommendedName>
        <fullName evidence="3">YfiR family protein</fullName>
    </recommendedName>
</protein>
<comment type="caution">
    <text evidence="1">The sequence shown here is derived from an EMBL/GenBank/DDBJ whole genome shotgun (WGS) entry which is preliminary data.</text>
</comment>
<evidence type="ECO:0008006" key="3">
    <source>
        <dbReference type="Google" id="ProtNLM"/>
    </source>
</evidence>
<accession>A0AA89C9F4</accession>
<name>A0AA89C9F4_BURCE</name>
<sequence>MDAKVSASAAGFATAAAPTGAAAMAARTASGRLGRIASLRHAFLAIVCVLSAAPAVLAGVPADADDTPDTVRIAAAASPADSRDPAISSHDTAVRQVVLGIISFTRWPTTPVRLHLCVTGRPDYARGLTDTLQAGSTLLDVQRVRFDDPALGMVCDVVYLGTLSEDEKTRVRAAVAGHPVLTISEHDPSCTAGGMFCLNVDGERVSFDINLDAVARSGVRVHPNVLNLARRPVTP</sequence>
<dbReference type="InterPro" id="IPR025293">
    <property type="entry name" value="YfiR/HmsC-like"/>
</dbReference>
<dbReference type="Pfam" id="PF13689">
    <property type="entry name" value="DUF4154"/>
    <property type="match status" value="1"/>
</dbReference>
<dbReference type="EMBL" id="JPGD01000006">
    <property type="protein sequence ID" value="KGB92632.1"/>
    <property type="molecule type" value="Genomic_DNA"/>
</dbReference>
<dbReference type="RefSeq" id="WP_034204306.1">
    <property type="nucleotide sequence ID" value="NZ_KN150853.1"/>
</dbReference>
<proteinExistence type="predicted"/>
<dbReference type="AlphaFoldDB" id="A0AA89C9F4"/>
<gene>
    <name evidence="1" type="ORF">DM43_239</name>
</gene>
<evidence type="ECO:0000313" key="2">
    <source>
        <dbReference type="Proteomes" id="UP000029575"/>
    </source>
</evidence>
<evidence type="ECO:0000313" key="1">
    <source>
        <dbReference type="EMBL" id="KGB92632.1"/>
    </source>
</evidence>
<organism evidence="1 2">
    <name type="scientific">Burkholderia cepacia</name>
    <name type="common">Pseudomonas cepacia</name>
    <dbReference type="NCBI Taxonomy" id="292"/>
    <lineage>
        <taxon>Bacteria</taxon>
        <taxon>Pseudomonadati</taxon>
        <taxon>Pseudomonadota</taxon>
        <taxon>Betaproteobacteria</taxon>
        <taxon>Burkholderiales</taxon>
        <taxon>Burkholderiaceae</taxon>
        <taxon>Burkholderia</taxon>
        <taxon>Burkholderia cepacia complex</taxon>
    </lineage>
</organism>
<dbReference type="Proteomes" id="UP000029575">
    <property type="component" value="Unassembled WGS sequence"/>
</dbReference>
<reference evidence="1 2" key="1">
    <citation type="submission" date="2014-06" db="EMBL/GenBank/DDBJ databases">
        <authorList>
            <person name="Bishop-Lilly K.A."/>
            <person name="Broomall S.M."/>
            <person name="Chain P.S."/>
            <person name="Chertkov O."/>
            <person name="Coyne S.R."/>
            <person name="Daligault H.E."/>
            <person name="Davenport K.W."/>
            <person name="Erkkila T."/>
            <person name="Frey K.G."/>
            <person name="Gibbons H.S."/>
            <person name="Gu W."/>
            <person name="Jaissle J."/>
            <person name="Johnson S.L."/>
            <person name="Koroleva G.I."/>
            <person name="Ladner J.T."/>
            <person name="Lo C.-C."/>
            <person name="Minogue T.D."/>
            <person name="Munk C."/>
            <person name="Palacios G.F."/>
            <person name="Redden C.L."/>
            <person name="Rosenzweig C.N."/>
            <person name="Scholz M.B."/>
            <person name="Teshima H."/>
            <person name="Xu Y."/>
        </authorList>
    </citation>
    <scope>NUCLEOTIDE SEQUENCE [LARGE SCALE GENOMIC DNA]</scope>
    <source>
        <strain evidence="1 2">DWS 37UF10B-2</strain>
    </source>
</reference>